<dbReference type="Pfam" id="PF03544">
    <property type="entry name" value="TonB_C"/>
    <property type="match status" value="1"/>
</dbReference>
<name>A0ABU3SUH7_9ALTE</name>
<dbReference type="Pfam" id="PF08238">
    <property type="entry name" value="Sel1"/>
    <property type="match status" value="2"/>
</dbReference>
<dbReference type="Gene3D" id="1.25.40.10">
    <property type="entry name" value="Tetratricopeptide repeat domain"/>
    <property type="match status" value="1"/>
</dbReference>
<comment type="caution">
    <text evidence="2">The sequence shown here is derived from an EMBL/GenBank/DDBJ whole genome shotgun (WGS) entry which is preliminary data.</text>
</comment>
<organism evidence="2 3">
    <name type="scientific">Paraglaciecola aquimarina</name>
    <dbReference type="NCBI Taxonomy" id="1235557"/>
    <lineage>
        <taxon>Bacteria</taxon>
        <taxon>Pseudomonadati</taxon>
        <taxon>Pseudomonadota</taxon>
        <taxon>Gammaproteobacteria</taxon>
        <taxon>Alteromonadales</taxon>
        <taxon>Alteromonadaceae</taxon>
        <taxon>Paraglaciecola</taxon>
    </lineage>
</organism>
<evidence type="ECO:0000313" key="2">
    <source>
        <dbReference type="EMBL" id="MDU0353670.1"/>
    </source>
</evidence>
<dbReference type="InterPro" id="IPR037682">
    <property type="entry name" value="TonB_C"/>
</dbReference>
<dbReference type="InterPro" id="IPR011990">
    <property type="entry name" value="TPR-like_helical_dom_sf"/>
</dbReference>
<proteinExistence type="predicted"/>
<dbReference type="Proteomes" id="UP001247805">
    <property type="component" value="Unassembled WGS sequence"/>
</dbReference>
<dbReference type="SUPFAM" id="SSF81901">
    <property type="entry name" value="HCP-like"/>
    <property type="match status" value="1"/>
</dbReference>
<dbReference type="SUPFAM" id="SSF74653">
    <property type="entry name" value="TolA/TonB C-terminal domain"/>
    <property type="match status" value="1"/>
</dbReference>
<feature type="domain" description="TonB C-terminal" evidence="1">
    <location>
        <begin position="120"/>
        <end position="176"/>
    </location>
</feature>
<protein>
    <submittedName>
        <fullName evidence="2">Energy transducer TonB</fullName>
    </submittedName>
</protein>
<gene>
    <name evidence="2" type="ORF">RS130_06750</name>
</gene>
<dbReference type="Gene3D" id="3.30.1150.10">
    <property type="match status" value="1"/>
</dbReference>
<accession>A0ABU3SUH7</accession>
<keyword evidence="3" id="KW-1185">Reference proteome</keyword>
<dbReference type="EMBL" id="JAWDIO010000002">
    <property type="protein sequence ID" value="MDU0353670.1"/>
    <property type="molecule type" value="Genomic_DNA"/>
</dbReference>
<evidence type="ECO:0000259" key="1">
    <source>
        <dbReference type="Pfam" id="PF03544"/>
    </source>
</evidence>
<dbReference type="SMART" id="SM00671">
    <property type="entry name" value="SEL1"/>
    <property type="match status" value="2"/>
</dbReference>
<dbReference type="InterPro" id="IPR006597">
    <property type="entry name" value="Sel1-like"/>
</dbReference>
<evidence type="ECO:0000313" key="3">
    <source>
        <dbReference type="Proteomes" id="UP001247805"/>
    </source>
</evidence>
<reference evidence="2 3" key="1">
    <citation type="submission" date="2023-10" db="EMBL/GenBank/DDBJ databases">
        <title>Glaciecola aquimarina strain GGW-M5 nov., isolated from a coastal seawater.</title>
        <authorList>
            <person name="Bayburt H."/>
            <person name="Kim J.M."/>
            <person name="Choi B.J."/>
            <person name="Jeon C.O."/>
        </authorList>
    </citation>
    <scope>NUCLEOTIDE SEQUENCE [LARGE SCALE GENOMIC DNA]</scope>
    <source>
        <strain evidence="2 3">KCTC 32108</strain>
    </source>
</reference>
<sequence length="409" mass="46955">MVFLANEYEHPHSMQFAGEIYQSLNQEQQSEAAVLAEELAKEYGKTALAKQYYPYISDQVIESQDFDTPAKMLKRGKLIVSSDHLTRGRNQSAVHTAARNYGVGNGGALSALKDSIVNPESGRVEVIYSVRKDGQVENPEVIFSWPKTRFDKDFITAVINSKLKVAKRDGEKVAQHGLFQRINIFYEGVGNLEKGYPHIHKTLLSLKKRAHENPAIKYQYAMLSRAYGEVFDDTELEAFEPLLFSSAEQGYSPAMYDYGMFQLYHNDDIDKAIYWITKAAKNSYIEAEYRLGKILYHSPSAYLQEDPNKARFWLEKAASKNHAKAQQALVELNYNMDTFDSKFAQQSIDWLENMDNENFIDPNTYFLLAHAYKTVGQTSKAKRNIKDAIWYGEKNNWDVTEWIDYQKSI</sequence>
<dbReference type="RefSeq" id="WP_316025323.1">
    <property type="nucleotide sequence ID" value="NZ_JAWDIO010000002.1"/>
</dbReference>